<dbReference type="InterPro" id="IPR017452">
    <property type="entry name" value="GPCR_Rhodpsn_7TM"/>
</dbReference>
<proteinExistence type="inferred from homology"/>
<dbReference type="GO" id="GO:0004984">
    <property type="term" value="F:olfactory receptor activity"/>
    <property type="evidence" value="ECO:0007669"/>
    <property type="project" value="InterPro"/>
</dbReference>
<keyword evidence="10 13" id="KW-0675">Receptor</keyword>
<feature type="transmembrane region" description="Helical" evidence="14">
    <location>
        <begin position="35"/>
        <end position="60"/>
    </location>
</feature>
<feature type="domain" description="G-protein coupled receptors family 1 profile" evidence="15">
    <location>
        <begin position="289"/>
        <end position="537"/>
    </location>
</feature>
<evidence type="ECO:0000256" key="5">
    <source>
        <dbReference type="ARBA" id="ARBA00022725"/>
    </source>
</evidence>
<keyword evidence="11" id="KW-0325">Glycoprotein</keyword>
<feature type="domain" description="G-protein coupled receptors family 1 profile" evidence="15">
    <location>
        <begin position="51"/>
        <end position="288"/>
    </location>
</feature>
<evidence type="ECO:0000313" key="16">
    <source>
        <dbReference type="Ensembl" id="ENSATEP00000038998.1"/>
    </source>
</evidence>
<evidence type="ECO:0000256" key="1">
    <source>
        <dbReference type="ARBA" id="ARBA00004651"/>
    </source>
</evidence>
<dbReference type="GO" id="GO:0005886">
    <property type="term" value="C:plasma membrane"/>
    <property type="evidence" value="ECO:0007669"/>
    <property type="project" value="UniProtKB-SubCell"/>
</dbReference>
<feature type="transmembrane region" description="Helical" evidence="14">
    <location>
        <begin position="519"/>
        <end position="539"/>
    </location>
</feature>
<dbReference type="InterPro" id="IPR000725">
    <property type="entry name" value="Olfact_rcpt"/>
</dbReference>
<dbReference type="GeneTree" id="ENSGT01030000234640"/>
<keyword evidence="4 13" id="KW-0812">Transmembrane</keyword>
<organism evidence="16 17">
    <name type="scientific">Anabas testudineus</name>
    <name type="common">Climbing perch</name>
    <name type="synonym">Anthias testudineus</name>
    <dbReference type="NCBI Taxonomy" id="64144"/>
    <lineage>
        <taxon>Eukaryota</taxon>
        <taxon>Metazoa</taxon>
        <taxon>Chordata</taxon>
        <taxon>Craniata</taxon>
        <taxon>Vertebrata</taxon>
        <taxon>Euteleostomi</taxon>
        <taxon>Actinopterygii</taxon>
        <taxon>Neopterygii</taxon>
        <taxon>Teleostei</taxon>
        <taxon>Neoteleostei</taxon>
        <taxon>Acanthomorphata</taxon>
        <taxon>Anabantaria</taxon>
        <taxon>Anabantiformes</taxon>
        <taxon>Anabantoidei</taxon>
        <taxon>Anabantidae</taxon>
        <taxon>Anabas</taxon>
    </lineage>
</organism>
<evidence type="ECO:0000256" key="3">
    <source>
        <dbReference type="ARBA" id="ARBA00022606"/>
    </source>
</evidence>
<dbReference type="GO" id="GO:0004930">
    <property type="term" value="F:G protein-coupled receptor activity"/>
    <property type="evidence" value="ECO:0007669"/>
    <property type="project" value="UniProtKB-KW"/>
</dbReference>
<keyword evidence="8 14" id="KW-0472">Membrane</keyword>
<feature type="transmembrane region" description="Helical" evidence="14">
    <location>
        <begin position="307"/>
        <end position="326"/>
    </location>
</feature>
<dbReference type="PROSITE" id="PS00237">
    <property type="entry name" value="G_PROTEIN_RECEP_F1_1"/>
    <property type="match status" value="1"/>
</dbReference>
<protein>
    <recommendedName>
        <fullName evidence="15">G-protein coupled receptors family 1 profile domain-containing protein</fullName>
    </recommendedName>
</protein>
<keyword evidence="2" id="KW-1003">Cell membrane</keyword>
<keyword evidence="3" id="KW-0716">Sensory transduction</keyword>
<dbReference type="PANTHER" id="PTHR26451:SF847">
    <property type="entry name" value="ODORANT RECEPTOR-RELATED"/>
    <property type="match status" value="1"/>
</dbReference>
<evidence type="ECO:0000256" key="14">
    <source>
        <dbReference type="SAM" id="Phobius"/>
    </source>
</evidence>
<evidence type="ECO:0000256" key="7">
    <source>
        <dbReference type="ARBA" id="ARBA00023040"/>
    </source>
</evidence>
<comment type="subcellular location">
    <subcellularLocation>
        <location evidence="1">Cell membrane</location>
        <topology evidence="1">Multi-pass membrane protein</topology>
    </subcellularLocation>
</comment>
<dbReference type="PANTHER" id="PTHR26451">
    <property type="entry name" value="G_PROTEIN_RECEP_F1_2 DOMAIN-CONTAINING PROTEIN"/>
    <property type="match status" value="1"/>
</dbReference>
<keyword evidence="12 13" id="KW-0807">Transducer</keyword>
<dbReference type="InterPro" id="IPR052921">
    <property type="entry name" value="GPCR1_Superfamily_Member"/>
</dbReference>
<accession>A0A7N6A044</accession>
<evidence type="ECO:0000256" key="10">
    <source>
        <dbReference type="ARBA" id="ARBA00023170"/>
    </source>
</evidence>
<feature type="transmembrane region" description="Helical" evidence="14">
    <location>
        <begin position="388"/>
        <end position="410"/>
    </location>
</feature>
<feature type="transmembrane region" description="Helical" evidence="14">
    <location>
        <begin position="486"/>
        <end position="507"/>
    </location>
</feature>
<dbReference type="Gene3D" id="1.20.1070.10">
    <property type="entry name" value="Rhodopsin 7-helix transmembrane proteins"/>
    <property type="match status" value="2"/>
</dbReference>
<dbReference type="SUPFAM" id="SSF81321">
    <property type="entry name" value="Family A G protein-coupled receptor-like"/>
    <property type="match status" value="2"/>
</dbReference>
<dbReference type="OrthoDB" id="10017003at2759"/>
<keyword evidence="5" id="KW-0552">Olfaction</keyword>
<evidence type="ECO:0000259" key="15">
    <source>
        <dbReference type="PROSITE" id="PS50262"/>
    </source>
</evidence>
<reference evidence="16" key="3">
    <citation type="submission" date="2025-09" db="UniProtKB">
        <authorList>
            <consortium name="Ensembl"/>
        </authorList>
    </citation>
    <scope>IDENTIFICATION</scope>
</reference>
<evidence type="ECO:0000256" key="13">
    <source>
        <dbReference type="RuleBase" id="RU000688"/>
    </source>
</evidence>
<feature type="transmembrane region" description="Helical" evidence="14">
    <location>
        <begin position="273"/>
        <end position="298"/>
    </location>
</feature>
<feature type="transmembrane region" description="Helical" evidence="14">
    <location>
        <begin position="108"/>
        <end position="130"/>
    </location>
</feature>
<feature type="transmembrane region" description="Helical" evidence="14">
    <location>
        <begin position="69"/>
        <end position="88"/>
    </location>
</feature>
<feature type="transmembrane region" description="Helical" evidence="14">
    <location>
        <begin position="443"/>
        <end position="465"/>
    </location>
</feature>
<keyword evidence="9" id="KW-1015">Disulfide bond</keyword>
<dbReference type="FunFam" id="1.20.1070.10:FF:000024">
    <property type="entry name" value="Olfactory receptor"/>
    <property type="match status" value="2"/>
</dbReference>
<keyword evidence="6 14" id="KW-1133">Transmembrane helix</keyword>
<evidence type="ECO:0000256" key="2">
    <source>
        <dbReference type="ARBA" id="ARBA00022475"/>
    </source>
</evidence>
<keyword evidence="17" id="KW-1185">Reference proteome</keyword>
<dbReference type="InParanoid" id="A0A7N6A044"/>
<sequence length="560" mass="64730">NVYFCISSYNCSMEEELNMTYLILDGNVELQKYRYLYFTIVFVVYILILCSNSTIVYLIWKQQDLHEPMYIFIAALLLNSVLLSTNIYPKLLIDFLSEKQIISFSACLFQFVTLYALICSEFLLLAAMAYDRYVAICKPLQYPTMMTRRTVCIFLTLAWLLPACQFVGLASIRANQKLCSFTLTVIFCNNSIYKLFCVTSPAVSFYGVFILLNVVACPVLFILFTYTRILIICYHSAGEVRKKAAQTCLPHLLELNETYLTLDGHLEVHKYRYLYFVIVFIVYILIICSNSTIVYLIWKQHDLHEPMYIFIAALLMNSVLLSTNIYPKLLIDFLSEKQIITKSACLFQFVALYTLVDSEFLLLSAMAYDRYVAICKPLKHPTIMKRKIVIIFLTLAWLLPASQFAGLAAMRVNQKLCSFTLKVIFCNNSIYNLFCVTSRATSLYGVFVLINLSVFPVIFIVFTYIRILIICYHSSGEVRKKAAQTCLPHLIVLMNYFFLITYDVIVVRLETDVPKTARLMLTLQFAVYNPLFNPFIYGLKMKEISKHLKKLLFRCNNADI</sequence>
<dbReference type="Pfam" id="PF13853">
    <property type="entry name" value="7tm_4"/>
    <property type="match status" value="2"/>
</dbReference>
<dbReference type="PRINTS" id="PR00237">
    <property type="entry name" value="GPCRRHODOPSN"/>
</dbReference>
<dbReference type="GO" id="GO:0005549">
    <property type="term" value="F:odorant binding"/>
    <property type="evidence" value="ECO:0007669"/>
    <property type="project" value="TreeGrafter"/>
</dbReference>
<evidence type="ECO:0000256" key="4">
    <source>
        <dbReference type="ARBA" id="ARBA00022692"/>
    </source>
</evidence>
<evidence type="ECO:0000313" key="17">
    <source>
        <dbReference type="Proteomes" id="UP000265040"/>
    </source>
</evidence>
<comment type="similarity">
    <text evidence="13">Belongs to the G-protein coupled receptor 1 family.</text>
</comment>
<reference evidence="16" key="1">
    <citation type="submission" date="2021-04" db="EMBL/GenBank/DDBJ databases">
        <authorList>
            <consortium name="Wellcome Sanger Institute Data Sharing"/>
        </authorList>
    </citation>
    <scope>NUCLEOTIDE SEQUENCE [LARGE SCALE GENOMIC DNA]</scope>
</reference>
<evidence type="ECO:0000256" key="12">
    <source>
        <dbReference type="ARBA" id="ARBA00023224"/>
    </source>
</evidence>
<feature type="transmembrane region" description="Helical" evidence="14">
    <location>
        <begin position="151"/>
        <end position="172"/>
    </location>
</feature>
<evidence type="ECO:0000256" key="6">
    <source>
        <dbReference type="ARBA" id="ARBA00022989"/>
    </source>
</evidence>
<dbReference type="PROSITE" id="PS50262">
    <property type="entry name" value="G_PROTEIN_RECEP_F1_2"/>
    <property type="match status" value="2"/>
</dbReference>
<reference evidence="16" key="2">
    <citation type="submission" date="2025-08" db="UniProtKB">
        <authorList>
            <consortium name="Ensembl"/>
        </authorList>
    </citation>
    <scope>IDENTIFICATION</scope>
</reference>
<dbReference type="Proteomes" id="UP000265040">
    <property type="component" value="Chromosome 21"/>
</dbReference>
<dbReference type="Ensembl" id="ENSATET00000066404.1">
    <property type="protein sequence ID" value="ENSATEP00000038998.1"/>
    <property type="gene ID" value="ENSATEG00000028894.1"/>
</dbReference>
<keyword evidence="7 13" id="KW-0297">G-protein coupled receptor</keyword>
<evidence type="ECO:0000256" key="11">
    <source>
        <dbReference type="ARBA" id="ARBA00023180"/>
    </source>
</evidence>
<evidence type="ECO:0000256" key="9">
    <source>
        <dbReference type="ARBA" id="ARBA00023157"/>
    </source>
</evidence>
<evidence type="ECO:0000256" key="8">
    <source>
        <dbReference type="ARBA" id="ARBA00023136"/>
    </source>
</evidence>
<dbReference type="AlphaFoldDB" id="A0A7N6A044"/>
<name>A0A7N6A044_ANATE</name>
<dbReference type="InterPro" id="IPR000276">
    <property type="entry name" value="GPCR_Rhodpsn"/>
</dbReference>